<evidence type="ECO:0000313" key="12">
    <source>
        <dbReference type="Proteomes" id="UP000297890"/>
    </source>
</evidence>
<keyword evidence="7 9" id="KW-0663">Pyridoxal phosphate</keyword>
<dbReference type="InterPro" id="IPR015424">
    <property type="entry name" value="PyrdxlP-dep_Trfase"/>
</dbReference>
<evidence type="ECO:0000256" key="9">
    <source>
        <dbReference type="HAMAP-Rule" id="MF_01023"/>
    </source>
</evidence>
<dbReference type="InterPro" id="IPR015421">
    <property type="entry name" value="PyrdxlP-dep_Trfase_major"/>
</dbReference>
<evidence type="ECO:0000256" key="3">
    <source>
        <dbReference type="ARBA" id="ARBA00007970"/>
    </source>
</evidence>
<dbReference type="InterPro" id="IPR004839">
    <property type="entry name" value="Aminotransferase_I/II_large"/>
</dbReference>
<dbReference type="HAMAP" id="MF_01023">
    <property type="entry name" value="HisC_aminotrans_2"/>
    <property type="match status" value="1"/>
</dbReference>
<dbReference type="EMBL" id="SRIO01000002">
    <property type="protein sequence ID" value="TFZ83860.1"/>
    <property type="molecule type" value="Genomic_DNA"/>
</dbReference>
<dbReference type="Proteomes" id="UP000297890">
    <property type="component" value="Unassembled WGS sequence"/>
</dbReference>
<comment type="pathway">
    <text evidence="2 9">Amino-acid biosynthesis; L-histidine biosynthesis; L-histidine from 5-phospho-alpha-D-ribose 1-diphosphate: step 7/9.</text>
</comment>
<comment type="cofactor">
    <cofactor evidence="1 9">
        <name>pyridoxal 5'-phosphate</name>
        <dbReference type="ChEBI" id="CHEBI:597326"/>
    </cofactor>
</comment>
<evidence type="ECO:0000259" key="10">
    <source>
        <dbReference type="Pfam" id="PF00155"/>
    </source>
</evidence>
<gene>
    <name evidence="9" type="primary">hisC</name>
    <name evidence="11" type="ORF">E4680_02495</name>
</gene>
<evidence type="ECO:0000256" key="1">
    <source>
        <dbReference type="ARBA" id="ARBA00001933"/>
    </source>
</evidence>
<dbReference type="GO" id="GO:0004400">
    <property type="term" value="F:histidinol-phosphate transaminase activity"/>
    <property type="evidence" value="ECO:0007669"/>
    <property type="project" value="UniProtKB-UniRule"/>
</dbReference>
<sequence>MQSIPEFINAALPAVRGLMPYEPGKPIDALQRELGISDIIKLASNESPVGPAPGVQRVLESGFDDLSLYPDGSGHVLKDALSTHLDVTPAHITLGNGSNDLLNLVAQAFLGPGRNAVMSAHAFAIYTLATRAVGAEARVVPALPADSEQPYGHDLPAMAKHIDRDTAVVFIANPNNPTGTWIDADGLASFLEAVPPHVIVVLDEAYFEYVTESGYPDGCRLLAQHENLLVTRTFSKAYGLAALRVGYGISHPALADLLNRLRQPFNVNSLALAAAHVALSDDAHLAKAVAVNRSGLRQLAEGLAALGLDQIPSVGNFITFRVPDAQWMYRNLLAAGIIVRPVGGYGLPESLRVSVGLPEHNDRFLDTMGRLLTS</sequence>
<comment type="subunit">
    <text evidence="4 9">Homodimer.</text>
</comment>
<dbReference type="InterPro" id="IPR050106">
    <property type="entry name" value="HistidinolP_aminotransfase"/>
</dbReference>
<evidence type="ECO:0000313" key="11">
    <source>
        <dbReference type="EMBL" id="TFZ83860.1"/>
    </source>
</evidence>
<evidence type="ECO:0000256" key="4">
    <source>
        <dbReference type="ARBA" id="ARBA00011738"/>
    </source>
</evidence>
<dbReference type="Gene3D" id="3.90.1150.10">
    <property type="entry name" value="Aspartate Aminotransferase, domain 1"/>
    <property type="match status" value="1"/>
</dbReference>
<keyword evidence="9" id="KW-0368">Histidine biosynthesis</keyword>
<keyword evidence="12" id="KW-1185">Reference proteome</keyword>
<comment type="similarity">
    <text evidence="3 9">Belongs to the class-II pyridoxal-phosphate-dependent aminotransferase family. Histidinol-phosphate aminotransferase subfamily.</text>
</comment>
<dbReference type="UniPathway" id="UPA00031">
    <property type="reaction ID" value="UER00012"/>
</dbReference>
<evidence type="ECO:0000256" key="5">
    <source>
        <dbReference type="ARBA" id="ARBA00022576"/>
    </source>
</evidence>
<dbReference type="Pfam" id="PF00155">
    <property type="entry name" value="Aminotran_1_2"/>
    <property type="match status" value="1"/>
</dbReference>
<name>A0A4Z0FD51_9GAMM</name>
<proteinExistence type="inferred from homology"/>
<accession>A0A4Z0FD51</accession>
<dbReference type="InterPro" id="IPR015422">
    <property type="entry name" value="PyrdxlP-dep_Trfase_small"/>
</dbReference>
<evidence type="ECO:0000256" key="2">
    <source>
        <dbReference type="ARBA" id="ARBA00005011"/>
    </source>
</evidence>
<protein>
    <recommendedName>
        <fullName evidence="9">Histidinol-phosphate aminotransferase</fullName>
        <ecNumber evidence="9">2.6.1.9</ecNumber>
    </recommendedName>
    <alternativeName>
        <fullName evidence="9">Imidazole acetol-phosphate transaminase</fullName>
    </alternativeName>
</protein>
<dbReference type="EC" id="2.6.1.9" evidence="9"/>
<dbReference type="OrthoDB" id="9813612at2"/>
<evidence type="ECO:0000256" key="8">
    <source>
        <dbReference type="ARBA" id="ARBA00047481"/>
    </source>
</evidence>
<feature type="modified residue" description="N6-(pyridoxal phosphate)lysine" evidence="9">
    <location>
        <position position="236"/>
    </location>
</feature>
<evidence type="ECO:0000256" key="6">
    <source>
        <dbReference type="ARBA" id="ARBA00022679"/>
    </source>
</evidence>
<dbReference type="SUPFAM" id="SSF53383">
    <property type="entry name" value="PLP-dependent transferases"/>
    <property type="match status" value="1"/>
</dbReference>
<organism evidence="11 12">
    <name type="scientific">Candidatus Macondimonas diazotrophica</name>
    <dbReference type="NCBI Taxonomy" id="2305248"/>
    <lineage>
        <taxon>Bacteria</taxon>
        <taxon>Pseudomonadati</taxon>
        <taxon>Pseudomonadota</taxon>
        <taxon>Gammaproteobacteria</taxon>
        <taxon>Chromatiales</taxon>
        <taxon>Ectothiorhodospiraceae</taxon>
        <taxon>Candidatus Macondimonas</taxon>
    </lineage>
</organism>
<dbReference type="PANTHER" id="PTHR43643">
    <property type="entry name" value="HISTIDINOL-PHOSPHATE AMINOTRANSFERASE 2"/>
    <property type="match status" value="1"/>
</dbReference>
<dbReference type="Gene3D" id="3.40.640.10">
    <property type="entry name" value="Type I PLP-dependent aspartate aminotransferase-like (Major domain)"/>
    <property type="match status" value="1"/>
</dbReference>
<dbReference type="CDD" id="cd00609">
    <property type="entry name" value="AAT_like"/>
    <property type="match status" value="1"/>
</dbReference>
<dbReference type="AlphaFoldDB" id="A0A4Z0FD51"/>
<dbReference type="NCBIfam" id="TIGR01141">
    <property type="entry name" value="hisC"/>
    <property type="match status" value="1"/>
</dbReference>
<keyword evidence="9" id="KW-0028">Amino-acid biosynthesis</keyword>
<dbReference type="PANTHER" id="PTHR43643:SF3">
    <property type="entry name" value="HISTIDINOL-PHOSPHATE AMINOTRANSFERASE"/>
    <property type="match status" value="1"/>
</dbReference>
<dbReference type="PROSITE" id="PS00599">
    <property type="entry name" value="AA_TRANSFER_CLASS_2"/>
    <property type="match status" value="1"/>
</dbReference>
<comment type="caution">
    <text evidence="11">The sequence shown here is derived from an EMBL/GenBank/DDBJ whole genome shotgun (WGS) entry which is preliminary data.</text>
</comment>
<dbReference type="GO" id="GO:0000105">
    <property type="term" value="P:L-histidine biosynthetic process"/>
    <property type="evidence" value="ECO:0007669"/>
    <property type="project" value="UniProtKB-UniRule"/>
</dbReference>
<dbReference type="InterPro" id="IPR005861">
    <property type="entry name" value="HisP_aminotrans"/>
</dbReference>
<comment type="catalytic activity">
    <reaction evidence="8 9">
        <text>L-histidinol phosphate + 2-oxoglutarate = 3-(imidazol-4-yl)-2-oxopropyl phosphate + L-glutamate</text>
        <dbReference type="Rhea" id="RHEA:23744"/>
        <dbReference type="ChEBI" id="CHEBI:16810"/>
        <dbReference type="ChEBI" id="CHEBI:29985"/>
        <dbReference type="ChEBI" id="CHEBI:57766"/>
        <dbReference type="ChEBI" id="CHEBI:57980"/>
        <dbReference type="EC" id="2.6.1.9"/>
    </reaction>
</comment>
<reference evidence="11 12" key="1">
    <citation type="journal article" date="2019" name="ISME J.">
        <title>Candidatus Macondimonas diazotrophica, a novel gammaproteobacterial genus dominating crude-oil-contaminated coastal sediments.</title>
        <authorList>
            <person name="Karthikeyan S."/>
            <person name="Konstantinidis K."/>
        </authorList>
    </citation>
    <scope>NUCLEOTIDE SEQUENCE [LARGE SCALE GENOMIC DNA]</scope>
    <source>
        <strain evidence="11 12">KTK01</strain>
    </source>
</reference>
<dbReference type="GO" id="GO:0030170">
    <property type="term" value="F:pyridoxal phosphate binding"/>
    <property type="evidence" value="ECO:0007669"/>
    <property type="project" value="InterPro"/>
</dbReference>
<keyword evidence="6 9" id="KW-0808">Transferase</keyword>
<evidence type="ECO:0000256" key="7">
    <source>
        <dbReference type="ARBA" id="ARBA00022898"/>
    </source>
</evidence>
<keyword evidence="5 9" id="KW-0032">Aminotransferase</keyword>
<feature type="domain" description="Aminotransferase class I/classII large" evidence="10">
    <location>
        <begin position="38"/>
        <end position="365"/>
    </location>
</feature>
<dbReference type="InterPro" id="IPR001917">
    <property type="entry name" value="Aminotrans_II_pyridoxalP_BS"/>
</dbReference>